<reference evidence="2" key="1">
    <citation type="journal article" date="2019" name="Int. J. Syst. Evol. Microbiol.">
        <title>The Global Catalogue of Microorganisms (GCM) 10K type strain sequencing project: providing services to taxonomists for standard genome sequencing and annotation.</title>
        <authorList>
            <consortium name="The Broad Institute Genomics Platform"/>
            <consortium name="The Broad Institute Genome Sequencing Center for Infectious Disease"/>
            <person name="Wu L."/>
            <person name="Ma J."/>
        </authorList>
    </citation>
    <scope>NUCLEOTIDE SEQUENCE [LARGE SCALE GENOMIC DNA]</scope>
    <source>
        <strain evidence="2">CGMCC 1.6375</strain>
    </source>
</reference>
<evidence type="ECO:0000313" key="2">
    <source>
        <dbReference type="Proteomes" id="UP000632339"/>
    </source>
</evidence>
<evidence type="ECO:0000313" key="1">
    <source>
        <dbReference type="EMBL" id="GGM91240.1"/>
    </source>
</evidence>
<dbReference type="PROSITE" id="PS51257">
    <property type="entry name" value="PROKAR_LIPOPROTEIN"/>
    <property type="match status" value="1"/>
</dbReference>
<dbReference type="RefSeq" id="WP_019943511.1">
    <property type="nucleotide sequence ID" value="NZ_BMLI01000001.1"/>
</dbReference>
<name>A0ABQ2HTM3_9BACT</name>
<proteinExistence type="predicted"/>
<protein>
    <recommendedName>
        <fullName evidence="3">Lipoprotein</fullName>
    </recommendedName>
</protein>
<dbReference type="Proteomes" id="UP000632339">
    <property type="component" value="Unassembled WGS sequence"/>
</dbReference>
<sequence length="118" mass="12834">MKNLLSLTLVAALGVAVSGCKKEDPNPDCGCEGPTVKVIKNTRAVHEGGGLFSFEFTEPGTQRKLIAWACNADTTWAKSANREVPDYTISGNLKKECFFGPTFIIIYPPIEITAIRKD</sequence>
<keyword evidence="2" id="KW-1185">Reference proteome</keyword>
<evidence type="ECO:0008006" key="3">
    <source>
        <dbReference type="Google" id="ProtNLM"/>
    </source>
</evidence>
<accession>A0ABQ2HTM3</accession>
<organism evidence="1 2">
    <name type="scientific">Dyadobacter beijingensis</name>
    <dbReference type="NCBI Taxonomy" id="365489"/>
    <lineage>
        <taxon>Bacteria</taxon>
        <taxon>Pseudomonadati</taxon>
        <taxon>Bacteroidota</taxon>
        <taxon>Cytophagia</taxon>
        <taxon>Cytophagales</taxon>
        <taxon>Spirosomataceae</taxon>
        <taxon>Dyadobacter</taxon>
    </lineage>
</organism>
<dbReference type="EMBL" id="BMLI01000001">
    <property type="protein sequence ID" value="GGM91240.1"/>
    <property type="molecule type" value="Genomic_DNA"/>
</dbReference>
<gene>
    <name evidence="1" type="ORF">GCM10010967_25360</name>
</gene>
<comment type="caution">
    <text evidence="1">The sequence shown here is derived from an EMBL/GenBank/DDBJ whole genome shotgun (WGS) entry which is preliminary data.</text>
</comment>